<evidence type="ECO:0008006" key="4">
    <source>
        <dbReference type="Google" id="ProtNLM"/>
    </source>
</evidence>
<dbReference type="HOGENOM" id="CLU_1064211_0_0_5"/>
<dbReference type="InterPro" id="IPR052948">
    <property type="entry name" value="Low_temp-induced_all0457"/>
</dbReference>
<dbReference type="AlphaFoldDB" id="J1K0U3"/>
<organism evidence="2 3">
    <name type="scientific">Bartonella tamiae Th239</name>
    <dbReference type="NCBI Taxonomy" id="1094558"/>
    <lineage>
        <taxon>Bacteria</taxon>
        <taxon>Pseudomonadati</taxon>
        <taxon>Pseudomonadota</taxon>
        <taxon>Alphaproteobacteria</taxon>
        <taxon>Hyphomicrobiales</taxon>
        <taxon>Bartonellaceae</taxon>
        <taxon>Bartonella</taxon>
    </lineage>
</organism>
<evidence type="ECO:0000313" key="2">
    <source>
        <dbReference type="EMBL" id="EJF91047.1"/>
    </source>
</evidence>
<proteinExistence type="predicted"/>
<sequence>MQIVNALFDDRFEAEKAFAALIANKCKQSDISFITQNNDKKASELLVEGDKTHGVLKGAIIGVFAGIAGGLALMSIPAVTPVDTLGWLAAIFGGGAAGGALGAFAGNMSEVMSKAGVDQNQAQFYRDAVTKGSTLLVLRVPDEKANDLRAVLDNYNYVDPDQSNLNRHVYNHQIQKNRTQNNSYVGEKHVIESKTGKSRNDTIYHKREYQSLRKAHDWSQDPAWNVPKRQGYENKVYPENKSVNTSYTNANDNRKRFFDAF</sequence>
<comment type="caution">
    <text evidence="2">The sequence shown here is derived from an EMBL/GenBank/DDBJ whole genome shotgun (WGS) entry which is preliminary data.</text>
</comment>
<evidence type="ECO:0000256" key="1">
    <source>
        <dbReference type="SAM" id="Phobius"/>
    </source>
</evidence>
<keyword evidence="3" id="KW-1185">Reference proteome</keyword>
<accession>J1K0U3</accession>
<dbReference type="Proteomes" id="UP000008952">
    <property type="component" value="Unassembled WGS sequence"/>
</dbReference>
<feature type="transmembrane region" description="Helical" evidence="1">
    <location>
        <begin position="85"/>
        <end position="105"/>
    </location>
</feature>
<dbReference type="STRING" id="1094558.ME5_00379"/>
<dbReference type="PANTHER" id="PTHR36109:SF2">
    <property type="entry name" value="MEMBRANE PROTEIN"/>
    <property type="match status" value="1"/>
</dbReference>
<dbReference type="PATRIC" id="fig|1094558.3.peg.418"/>
<gene>
    <name evidence="2" type="ORF">ME5_00379</name>
</gene>
<name>J1K0U3_9HYPH</name>
<dbReference type="RefSeq" id="WP_008037936.1">
    <property type="nucleotide sequence ID" value="NZ_JH725147.1"/>
</dbReference>
<keyword evidence="1" id="KW-1133">Transmembrane helix</keyword>
<evidence type="ECO:0000313" key="3">
    <source>
        <dbReference type="Proteomes" id="UP000008952"/>
    </source>
</evidence>
<reference evidence="2 3" key="1">
    <citation type="submission" date="2012-03" db="EMBL/GenBank/DDBJ databases">
        <title>The Genome Sequence of Bartonella tamiae Th239.</title>
        <authorList>
            <consortium name="The Broad Institute Genome Sequencing Platform"/>
            <consortium name="The Broad Institute Genome Sequencing Center for Infectious Disease"/>
            <person name="Feldgarden M."/>
            <person name="Kirby J."/>
            <person name="Kosoy M."/>
            <person name="Birtles R."/>
            <person name="Probert W.S."/>
            <person name="Chiaraviglio L."/>
            <person name="Young S.K."/>
            <person name="Zeng Q."/>
            <person name="Gargeya S."/>
            <person name="Fitzgerald M."/>
            <person name="Haas B."/>
            <person name="Abouelleil A."/>
            <person name="Alvarado L."/>
            <person name="Arachchi H.M."/>
            <person name="Berlin A."/>
            <person name="Chapman S.B."/>
            <person name="Gearin G."/>
            <person name="Goldberg J."/>
            <person name="Griggs A."/>
            <person name="Gujja S."/>
            <person name="Hansen M."/>
            <person name="Heiman D."/>
            <person name="Howarth C."/>
            <person name="Larimer J."/>
            <person name="Lui A."/>
            <person name="MacDonald P.J.P."/>
            <person name="McCowen C."/>
            <person name="Montmayeur A."/>
            <person name="Murphy C."/>
            <person name="Neiman D."/>
            <person name="Pearson M."/>
            <person name="Priest M."/>
            <person name="Roberts A."/>
            <person name="Saif S."/>
            <person name="Shea T."/>
            <person name="Sisk P."/>
            <person name="Stolte C."/>
            <person name="Sykes S."/>
            <person name="Wortman J."/>
            <person name="Nusbaum C."/>
            <person name="Birren B."/>
        </authorList>
    </citation>
    <scope>NUCLEOTIDE SEQUENCE [LARGE SCALE GENOMIC DNA]</scope>
    <source>
        <strain evidence="2 3">Th239</strain>
    </source>
</reference>
<dbReference type="PANTHER" id="PTHR36109">
    <property type="entry name" value="MEMBRANE PROTEIN-RELATED"/>
    <property type="match status" value="1"/>
</dbReference>
<keyword evidence="1" id="KW-0812">Transmembrane</keyword>
<feature type="transmembrane region" description="Helical" evidence="1">
    <location>
        <begin position="59"/>
        <end position="79"/>
    </location>
</feature>
<protein>
    <recommendedName>
        <fullName evidence="4">DUF1269 domain-containing protein</fullName>
    </recommendedName>
</protein>
<dbReference type="EMBL" id="AIMB01000003">
    <property type="protein sequence ID" value="EJF91047.1"/>
    <property type="molecule type" value="Genomic_DNA"/>
</dbReference>
<keyword evidence="1" id="KW-0472">Membrane</keyword>